<dbReference type="FunFam" id="3.90.70.40:FF:000005">
    <property type="entry name" value="Ataxin 3"/>
    <property type="match status" value="1"/>
</dbReference>
<keyword evidence="7" id="KW-0677">Repeat</keyword>
<proteinExistence type="predicted"/>
<evidence type="ECO:0000313" key="22">
    <source>
        <dbReference type="Proteomes" id="UP000887566"/>
    </source>
</evidence>
<evidence type="ECO:0000256" key="10">
    <source>
        <dbReference type="ARBA" id="ARBA00022807"/>
    </source>
</evidence>
<reference evidence="23" key="1">
    <citation type="submission" date="2022-11" db="UniProtKB">
        <authorList>
            <consortium name="WormBaseParasite"/>
        </authorList>
    </citation>
    <scope>IDENTIFICATION</scope>
</reference>
<evidence type="ECO:0000256" key="20">
    <source>
        <dbReference type="SAM" id="MobiDB-lite"/>
    </source>
</evidence>
<keyword evidence="12" id="KW-0804">Transcription</keyword>
<evidence type="ECO:0000256" key="1">
    <source>
        <dbReference type="ARBA" id="ARBA00000707"/>
    </source>
</evidence>
<feature type="active site" description="Proton acceptor" evidence="18">
    <location>
        <position position="110"/>
    </location>
</feature>
<dbReference type="EC" id="3.4.19.12" evidence="4"/>
<keyword evidence="10" id="KW-0788">Thiol protease</keyword>
<evidence type="ECO:0000256" key="8">
    <source>
        <dbReference type="ARBA" id="ARBA00022786"/>
    </source>
</evidence>
<dbReference type="InterPro" id="IPR033865">
    <property type="entry name" value="Ataxin-3"/>
</dbReference>
<comment type="subcellular location">
    <subcellularLocation>
        <location evidence="2">Cytoplasm</location>
    </subcellularLocation>
    <subcellularLocation>
        <location evidence="3">Nucleus</location>
        <location evidence="3">Nucleolus</location>
    </subcellularLocation>
</comment>
<keyword evidence="11" id="KW-0805">Transcription regulation</keyword>
<dbReference type="PANTHER" id="PTHR14159">
    <property type="entry name" value="ATAXIN-3-RELATED"/>
    <property type="match status" value="1"/>
</dbReference>
<feature type="domain" description="Josephin" evidence="21">
    <location>
        <begin position="1"/>
        <end position="171"/>
    </location>
</feature>
<dbReference type="PANTHER" id="PTHR14159:SF0">
    <property type="entry name" value="ATAXIN-3-RELATED"/>
    <property type="match status" value="1"/>
</dbReference>
<feature type="compositionally biased region" description="Low complexity" evidence="20">
    <location>
        <begin position="328"/>
        <end position="351"/>
    </location>
</feature>
<sequence length="369" mass="39752">MESIFFEKQEASLCAQHALNALLQGPFFSAVDLAEIAQQLDQLETNMMDQPGLSSTSQNMDDSGFFSVQVMSEALKVWGLELLPFTSPRAVAFKDDPTSAKAYICNHREHWFTIRRLGFQWFNLNSLLSGPQLVSDTYLHLFLAQLVNDGYTIFVIVGDLPTCQADEVLSMTPVDPALAARSAPVREEHNDDPELARAIALSLGNDASAADVNAALQASRDMAEDDDTTLQQVLKASMADAPDIEDDAEMDRQMQRALQMSLEMNRPMAGNLRTPTAGGVPIPTTGNLPTPTTGNLPSLAAGSVPTHTASDMPMPTAGNLPASTAGDLPTLSALSSSPSAAPLLPSQSADSETVRRQREAFLKRFDKAD</sequence>
<evidence type="ECO:0000256" key="15">
    <source>
        <dbReference type="ARBA" id="ARBA00063584"/>
    </source>
</evidence>
<evidence type="ECO:0000256" key="2">
    <source>
        <dbReference type="ARBA" id="ARBA00004496"/>
    </source>
</evidence>
<dbReference type="GO" id="GO:0005730">
    <property type="term" value="C:nucleolus"/>
    <property type="evidence" value="ECO:0007669"/>
    <property type="project" value="UniProtKB-SubCell"/>
</dbReference>
<dbReference type="Gene3D" id="3.90.70.40">
    <property type="match status" value="1"/>
</dbReference>
<keyword evidence="5" id="KW-0963">Cytoplasm</keyword>
<evidence type="ECO:0000256" key="7">
    <source>
        <dbReference type="ARBA" id="ARBA00022737"/>
    </source>
</evidence>
<evidence type="ECO:0000256" key="16">
    <source>
        <dbReference type="ARBA" id="ARBA00069055"/>
    </source>
</evidence>
<protein>
    <recommendedName>
        <fullName evidence="16">Ataxin-3 homolog</fullName>
        <ecNumber evidence="4">3.4.19.12</ecNumber>
    </recommendedName>
    <alternativeName>
        <fullName evidence="17">Machado-Joseph disease-like protein</fullName>
    </alternativeName>
</protein>
<dbReference type="Proteomes" id="UP000887566">
    <property type="component" value="Unplaced"/>
</dbReference>
<dbReference type="GO" id="GO:0004843">
    <property type="term" value="F:cysteine-type deubiquitinase activity"/>
    <property type="evidence" value="ECO:0007669"/>
    <property type="project" value="UniProtKB-EC"/>
</dbReference>
<feature type="active site" description="Nucleophile" evidence="18">
    <location>
        <position position="14"/>
    </location>
</feature>
<evidence type="ECO:0000256" key="18">
    <source>
        <dbReference type="PIRSR" id="PIRSR633865-1"/>
    </source>
</evidence>
<keyword evidence="9 19" id="KW-0378">Hydrolase</keyword>
<dbReference type="GO" id="GO:0006508">
    <property type="term" value="P:proteolysis"/>
    <property type="evidence" value="ECO:0007669"/>
    <property type="project" value="UniProtKB-KW"/>
</dbReference>
<feature type="active site" evidence="19">
    <location>
        <position position="14"/>
    </location>
</feature>
<dbReference type="InterPro" id="IPR003903">
    <property type="entry name" value="UIM_dom"/>
</dbReference>
<evidence type="ECO:0000256" key="17">
    <source>
        <dbReference type="ARBA" id="ARBA00082365"/>
    </source>
</evidence>
<comment type="function">
    <text evidence="14">Acts as a chain editing deubiquitinating enzyme that binds and cleaves 'Lys-48'-linked polyubiquitin chains, with a preference for chains containing four or more ubiquitin molecules thereby modulating protein degradation by the ubiquitin-proteasome pathway. Probably by regulating the IGF-1-insulin-like pathway, regulates lifespan. Regulates germline DNA double-strand-break repair and apoptosis in response to DNA damage by recruiting E4 ubiquitin-protein ligase ufd-2 to DNA repair foci. Interacts with key regulators of transcription and represses transcription. Acts as a histone-binding protein that regulates transcription.</text>
</comment>
<dbReference type="Pfam" id="PF02809">
    <property type="entry name" value="UIM"/>
    <property type="match status" value="3"/>
</dbReference>
<dbReference type="Pfam" id="PF02099">
    <property type="entry name" value="Josephin"/>
    <property type="match status" value="1"/>
</dbReference>
<evidence type="ECO:0000313" key="23">
    <source>
        <dbReference type="WBParaSite" id="PSAMB.scaffold771size41598.g8539.t1"/>
    </source>
</evidence>
<feature type="active site" evidence="18 19">
    <location>
        <position position="125"/>
    </location>
</feature>
<dbReference type="Gene3D" id="1.10.287.10">
    <property type="entry name" value="S15/NS1, RNA-binding"/>
    <property type="match status" value="1"/>
</dbReference>
<dbReference type="WBParaSite" id="PSAMB.scaffold771size41598.g8539.t1">
    <property type="protein sequence ID" value="PSAMB.scaffold771size41598.g8539.t1"/>
    <property type="gene ID" value="PSAMB.scaffold771size41598.g8539"/>
</dbReference>
<feature type="region of interest" description="Disordered" evidence="20">
    <location>
        <begin position="268"/>
        <end position="355"/>
    </location>
</feature>
<dbReference type="GO" id="GO:0016579">
    <property type="term" value="P:protein deubiquitination"/>
    <property type="evidence" value="ECO:0007669"/>
    <property type="project" value="InterPro"/>
</dbReference>
<dbReference type="InterPro" id="IPR006155">
    <property type="entry name" value="Josephin"/>
</dbReference>
<evidence type="ECO:0000256" key="4">
    <source>
        <dbReference type="ARBA" id="ARBA00012759"/>
    </source>
</evidence>
<dbReference type="PRINTS" id="PR01233">
    <property type="entry name" value="JOSEPHIN"/>
</dbReference>
<organism evidence="22 23">
    <name type="scientific">Plectus sambesii</name>
    <dbReference type="NCBI Taxonomy" id="2011161"/>
    <lineage>
        <taxon>Eukaryota</taxon>
        <taxon>Metazoa</taxon>
        <taxon>Ecdysozoa</taxon>
        <taxon>Nematoda</taxon>
        <taxon>Chromadorea</taxon>
        <taxon>Plectida</taxon>
        <taxon>Plectina</taxon>
        <taxon>Plectoidea</taxon>
        <taxon>Plectidae</taxon>
        <taxon>Plectus</taxon>
    </lineage>
</organism>
<accession>A0A914XEJ7</accession>
<feature type="compositionally biased region" description="Low complexity" evidence="20">
    <location>
        <begin position="283"/>
        <end position="297"/>
    </location>
</feature>
<dbReference type="GO" id="GO:0005737">
    <property type="term" value="C:cytoplasm"/>
    <property type="evidence" value="ECO:0007669"/>
    <property type="project" value="UniProtKB-SubCell"/>
</dbReference>
<evidence type="ECO:0000256" key="11">
    <source>
        <dbReference type="ARBA" id="ARBA00023015"/>
    </source>
</evidence>
<keyword evidence="6" id="KW-0645">Protease</keyword>
<keyword evidence="13" id="KW-0539">Nucleus</keyword>
<dbReference type="SMART" id="SM01246">
    <property type="entry name" value="Josephin"/>
    <property type="match status" value="1"/>
</dbReference>
<evidence type="ECO:0000259" key="21">
    <source>
        <dbReference type="PROSITE" id="PS50957"/>
    </source>
</evidence>
<evidence type="ECO:0000256" key="6">
    <source>
        <dbReference type="ARBA" id="ARBA00022670"/>
    </source>
</evidence>
<keyword evidence="8" id="KW-0833">Ubl conjugation pathway</keyword>
<evidence type="ECO:0000256" key="13">
    <source>
        <dbReference type="ARBA" id="ARBA00023242"/>
    </source>
</evidence>
<evidence type="ECO:0000256" key="19">
    <source>
        <dbReference type="PROSITE-ProRule" id="PRU00331"/>
    </source>
</evidence>
<dbReference type="PROSITE" id="PS50957">
    <property type="entry name" value="JOSEPHIN"/>
    <property type="match status" value="1"/>
</dbReference>
<dbReference type="AlphaFoldDB" id="A0A914XEJ7"/>
<dbReference type="FunFam" id="1.10.287.10:FF:000018">
    <property type="entry name" value="Ataxin-3 homolog"/>
    <property type="match status" value="1"/>
</dbReference>
<feature type="active site" evidence="19">
    <location>
        <position position="110"/>
    </location>
</feature>
<dbReference type="SMART" id="SM00726">
    <property type="entry name" value="UIM"/>
    <property type="match status" value="3"/>
</dbReference>
<name>A0A914XEJ7_9BILA</name>
<comment type="catalytic activity">
    <reaction evidence="1">
        <text>Thiol-dependent hydrolysis of ester, thioester, amide, peptide and isopeptide bonds formed by the C-terminal Gly of ubiquitin (a 76-residue protein attached to proteins as an intracellular targeting signal).</text>
        <dbReference type="EC" id="3.4.19.12"/>
    </reaction>
</comment>
<comment type="subunit">
    <text evidence="15">Forms a complex composed of deubiquitinating enzyme atx-3, adapter ubxn-5 and cdc-48.1. Forms a complex composed of deubiquitinating enzyme atx-3, E4 ubiquitin-protein ligase ufd-2 and cdc-48.1. Interacts (via RRDR motif) with cdc-48.1 (via N-terminus) and cdc-48.2 (via N-terminus); the interaction with cdc-48.1 is not required for atx-3 enzymatic activity. Interacts (via C-terminus) with ubxn-5. May interact with ned-8.</text>
</comment>
<evidence type="ECO:0000256" key="9">
    <source>
        <dbReference type="ARBA" id="ARBA00022801"/>
    </source>
</evidence>
<evidence type="ECO:0000256" key="14">
    <source>
        <dbReference type="ARBA" id="ARBA00060106"/>
    </source>
</evidence>
<keyword evidence="22" id="KW-1185">Reference proteome</keyword>
<evidence type="ECO:0000256" key="5">
    <source>
        <dbReference type="ARBA" id="ARBA00022490"/>
    </source>
</evidence>
<evidence type="ECO:0000256" key="12">
    <source>
        <dbReference type="ARBA" id="ARBA00023163"/>
    </source>
</evidence>
<evidence type="ECO:0000256" key="3">
    <source>
        <dbReference type="ARBA" id="ARBA00004604"/>
    </source>
</evidence>